<dbReference type="GO" id="GO:0005794">
    <property type="term" value="C:Golgi apparatus"/>
    <property type="evidence" value="ECO:0007669"/>
    <property type="project" value="TreeGrafter"/>
</dbReference>
<evidence type="ECO:0000313" key="5">
    <source>
        <dbReference type="EMBL" id="VDM65768.1"/>
    </source>
</evidence>
<dbReference type="Proteomes" id="UP000270094">
    <property type="component" value="Unassembled WGS sequence"/>
</dbReference>
<gene>
    <name evidence="5" type="ORF">SVUK_LOCUS766</name>
</gene>
<protein>
    <submittedName>
        <fullName evidence="5">Uncharacterized protein</fullName>
    </submittedName>
</protein>
<evidence type="ECO:0000256" key="1">
    <source>
        <dbReference type="ARBA" id="ARBA00004138"/>
    </source>
</evidence>
<comment type="similarity">
    <text evidence="2">Belongs to the IFT57 family.</text>
</comment>
<dbReference type="PANTHER" id="PTHR16011">
    <property type="entry name" value="IFT57/HIPPI"/>
    <property type="match status" value="1"/>
</dbReference>
<dbReference type="GO" id="GO:0030992">
    <property type="term" value="C:intraciliary transport particle B"/>
    <property type="evidence" value="ECO:0007669"/>
    <property type="project" value="TreeGrafter"/>
</dbReference>
<dbReference type="GO" id="GO:0005815">
    <property type="term" value="C:microtubule organizing center"/>
    <property type="evidence" value="ECO:0007669"/>
    <property type="project" value="TreeGrafter"/>
</dbReference>
<keyword evidence="3" id="KW-0969">Cilium</keyword>
<keyword evidence="6" id="KW-1185">Reference proteome</keyword>
<dbReference type="GO" id="GO:0042073">
    <property type="term" value="P:intraciliary transport"/>
    <property type="evidence" value="ECO:0007669"/>
    <property type="project" value="TreeGrafter"/>
</dbReference>
<keyword evidence="4" id="KW-0966">Cell projection</keyword>
<dbReference type="EMBL" id="UYYB01001360">
    <property type="protein sequence ID" value="VDM65768.1"/>
    <property type="molecule type" value="Genomic_DNA"/>
</dbReference>
<name>A0A3P7K9X7_STRVU</name>
<comment type="subcellular location">
    <subcellularLocation>
        <location evidence="1">Cell projection</location>
        <location evidence="1">Cilium</location>
    </subcellularLocation>
</comment>
<organism evidence="5 6">
    <name type="scientific">Strongylus vulgaris</name>
    <name type="common">Blood worm</name>
    <dbReference type="NCBI Taxonomy" id="40348"/>
    <lineage>
        <taxon>Eukaryota</taxon>
        <taxon>Metazoa</taxon>
        <taxon>Ecdysozoa</taxon>
        <taxon>Nematoda</taxon>
        <taxon>Chromadorea</taxon>
        <taxon>Rhabditida</taxon>
        <taxon>Rhabditina</taxon>
        <taxon>Rhabditomorpha</taxon>
        <taxon>Strongyloidea</taxon>
        <taxon>Strongylidae</taxon>
        <taxon>Strongylus</taxon>
    </lineage>
</organism>
<reference evidence="5 6" key="1">
    <citation type="submission" date="2018-11" db="EMBL/GenBank/DDBJ databases">
        <authorList>
            <consortium name="Pathogen Informatics"/>
        </authorList>
    </citation>
    <scope>NUCLEOTIDE SEQUENCE [LARGE SCALE GENOMIC DNA]</scope>
</reference>
<proteinExistence type="inferred from homology"/>
<evidence type="ECO:0000313" key="6">
    <source>
        <dbReference type="Proteomes" id="UP000270094"/>
    </source>
</evidence>
<dbReference type="AlphaFoldDB" id="A0A3P7K9X7"/>
<evidence type="ECO:0000256" key="2">
    <source>
        <dbReference type="ARBA" id="ARBA00009415"/>
    </source>
</evidence>
<evidence type="ECO:0000256" key="4">
    <source>
        <dbReference type="ARBA" id="ARBA00023273"/>
    </source>
</evidence>
<dbReference type="PANTHER" id="PTHR16011:SF0">
    <property type="entry name" value="INTRAFLAGELLAR TRANSPORT PROTEIN 57 HOMOLOG"/>
    <property type="match status" value="1"/>
</dbReference>
<sequence>MNAAFKPVQRHYFVNSTNVGEQFFMFTSLAAWLIRIGGNEGYEMPQEVQIFVTLQVLNN</sequence>
<dbReference type="OrthoDB" id="423881at2759"/>
<dbReference type="InterPro" id="IPR019530">
    <property type="entry name" value="Intra-flagellar_transport_57"/>
</dbReference>
<accession>A0A3P7K9X7</accession>
<dbReference type="GO" id="GO:1905515">
    <property type="term" value="P:non-motile cilium assembly"/>
    <property type="evidence" value="ECO:0007669"/>
    <property type="project" value="TreeGrafter"/>
</dbReference>
<dbReference type="Pfam" id="PF10498">
    <property type="entry name" value="IFT57"/>
    <property type="match status" value="1"/>
</dbReference>
<dbReference type="GO" id="GO:0005929">
    <property type="term" value="C:cilium"/>
    <property type="evidence" value="ECO:0007669"/>
    <property type="project" value="UniProtKB-SubCell"/>
</dbReference>
<evidence type="ECO:0000256" key="3">
    <source>
        <dbReference type="ARBA" id="ARBA00023069"/>
    </source>
</evidence>